<evidence type="ECO:0000313" key="2">
    <source>
        <dbReference type="Proteomes" id="UP001230426"/>
    </source>
</evidence>
<sequence>MPVFLDQYSGAYSNTVLRDHTVGTRVHRSTRAKEH</sequence>
<evidence type="ECO:0000313" key="1">
    <source>
        <dbReference type="EMBL" id="MDP9866561.1"/>
    </source>
</evidence>
<organism evidence="1 2">
    <name type="scientific">Streptosporangium brasiliense</name>
    <dbReference type="NCBI Taxonomy" id="47480"/>
    <lineage>
        <taxon>Bacteria</taxon>
        <taxon>Bacillati</taxon>
        <taxon>Actinomycetota</taxon>
        <taxon>Actinomycetes</taxon>
        <taxon>Streptosporangiales</taxon>
        <taxon>Streptosporangiaceae</taxon>
        <taxon>Streptosporangium</taxon>
    </lineage>
</organism>
<comment type="caution">
    <text evidence="1">The sequence shown here is derived from an EMBL/GenBank/DDBJ whole genome shotgun (WGS) entry which is preliminary data.</text>
</comment>
<keyword evidence="2" id="KW-1185">Reference proteome</keyword>
<dbReference type="EMBL" id="JAUSRB010000002">
    <property type="protein sequence ID" value="MDP9866561.1"/>
    <property type="molecule type" value="Genomic_DNA"/>
</dbReference>
<name>A0ABT9RBD3_9ACTN</name>
<dbReference type="Proteomes" id="UP001230426">
    <property type="component" value="Unassembled WGS sequence"/>
</dbReference>
<protein>
    <submittedName>
        <fullName evidence="1">Uncharacterized protein</fullName>
    </submittedName>
</protein>
<accession>A0ABT9RBD3</accession>
<gene>
    <name evidence="1" type="ORF">J2S55_005827</name>
</gene>
<proteinExistence type="predicted"/>
<reference evidence="1 2" key="1">
    <citation type="submission" date="2023-07" db="EMBL/GenBank/DDBJ databases">
        <title>Sequencing the genomes of 1000 actinobacteria strains.</title>
        <authorList>
            <person name="Klenk H.-P."/>
        </authorList>
    </citation>
    <scope>NUCLEOTIDE SEQUENCE [LARGE SCALE GENOMIC DNA]</scope>
    <source>
        <strain evidence="1 2">DSM 44109</strain>
    </source>
</reference>